<name>A0A7S3GXL0_9STRA</name>
<dbReference type="EMBL" id="HBIC01016094">
    <property type="protein sequence ID" value="CAE0279302.1"/>
    <property type="molecule type" value="Transcribed_RNA"/>
</dbReference>
<reference evidence="1" key="1">
    <citation type="submission" date="2021-01" db="EMBL/GenBank/DDBJ databases">
        <authorList>
            <person name="Corre E."/>
            <person name="Pelletier E."/>
            <person name="Niang G."/>
            <person name="Scheremetjew M."/>
            <person name="Finn R."/>
            <person name="Kale V."/>
            <person name="Holt S."/>
            <person name="Cochrane G."/>
            <person name="Meng A."/>
            <person name="Brown T."/>
            <person name="Cohen L."/>
        </authorList>
    </citation>
    <scope>NUCLEOTIDE SEQUENCE</scope>
    <source>
        <strain evidence="1">CCAP 955/1</strain>
    </source>
</reference>
<organism evidence="1">
    <name type="scientific">Spumella elongata</name>
    <dbReference type="NCBI Taxonomy" id="89044"/>
    <lineage>
        <taxon>Eukaryota</taxon>
        <taxon>Sar</taxon>
        <taxon>Stramenopiles</taxon>
        <taxon>Ochrophyta</taxon>
        <taxon>Chrysophyceae</taxon>
        <taxon>Chromulinales</taxon>
        <taxon>Chromulinaceae</taxon>
        <taxon>Spumella</taxon>
    </lineage>
</organism>
<dbReference type="AlphaFoldDB" id="A0A7S3GXL0"/>
<sequence length="151" mass="17266">MAKVEASGYSYVHRIVSDAAVLSQAYDDFPTKEVLFVVGTEDDCNCDDQDVYKNPDQCWHEFGFSCSDVYPDYYVPFATVGVVGGSCKKNIQGWSRAQRWANYLSHLQDFYNRTRGINYVPNHCTYSGQHDKEAMLKSHHVRSFLGFHDEA</sequence>
<gene>
    <name evidence="1" type="ORF">SELO1098_LOCUS8135</name>
</gene>
<proteinExistence type="predicted"/>
<protein>
    <submittedName>
        <fullName evidence="1">Uncharacterized protein</fullName>
    </submittedName>
</protein>
<evidence type="ECO:0000313" key="1">
    <source>
        <dbReference type="EMBL" id="CAE0279302.1"/>
    </source>
</evidence>
<accession>A0A7S3GXL0</accession>